<dbReference type="PATRIC" id="fig|1121015.4.peg.589"/>
<reference evidence="2 3" key="1">
    <citation type="submission" date="2013-09" db="EMBL/GenBank/DDBJ databases">
        <title>Genome sequencing of Arenimonas oryziterrae.</title>
        <authorList>
            <person name="Chen F."/>
            <person name="Wang G."/>
        </authorList>
    </citation>
    <scope>NUCLEOTIDE SEQUENCE [LARGE SCALE GENOMIC DNA]</scope>
    <source>
        <strain evidence="2 3">YC6267</strain>
    </source>
</reference>
<dbReference type="PIRSF" id="PIRSF005610">
    <property type="entry name" value="SirB"/>
    <property type="match status" value="1"/>
</dbReference>
<dbReference type="EMBL" id="AVCI01000001">
    <property type="protein sequence ID" value="KFN45002.1"/>
    <property type="molecule type" value="Genomic_DNA"/>
</dbReference>
<keyword evidence="1" id="KW-0812">Transmembrane</keyword>
<dbReference type="InterPro" id="IPR007360">
    <property type="entry name" value="SirB"/>
</dbReference>
<evidence type="ECO:0000256" key="1">
    <source>
        <dbReference type="SAM" id="Phobius"/>
    </source>
</evidence>
<accession>A0A091B0D4</accession>
<comment type="caution">
    <text evidence="2">The sequence shown here is derived from an EMBL/GenBank/DDBJ whole genome shotgun (WGS) entry which is preliminary data.</text>
</comment>
<dbReference type="Proteomes" id="UP000029385">
    <property type="component" value="Unassembled WGS sequence"/>
</dbReference>
<feature type="transmembrane region" description="Helical" evidence="1">
    <location>
        <begin position="12"/>
        <end position="32"/>
    </location>
</feature>
<feature type="transmembrane region" description="Helical" evidence="1">
    <location>
        <begin position="102"/>
        <end position="122"/>
    </location>
</feature>
<dbReference type="OrthoDB" id="5588650at2"/>
<name>A0A091B0D4_9GAMM</name>
<organism evidence="2 3">
    <name type="scientific">Arenimonas oryziterrae DSM 21050 = YC6267</name>
    <dbReference type="NCBI Taxonomy" id="1121015"/>
    <lineage>
        <taxon>Bacteria</taxon>
        <taxon>Pseudomonadati</taxon>
        <taxon>Pseudomonadota</taxon>
        <taxon>Gammaproteobacteria</taxon>
        <taxon>Lysobacterales</taxon>
        <taxon>Lysobacteraceae</taxon>
        <taxon>Arenimonas</taxon>
    </lineage>
</organism>
<dbReference type="eggNOG" id="COG3094">
    <property type="taxonomic scope" value="Bacteria"/>
</dbReference>
<evidence type="ECO:0008006" key="4">
    <source>
        <dbReference type="Google" id="ProtNLM"/>
    </source>
</evidence>
<sequence length="135" mass="14683">MIEFYLPIKSVHIAAVIASGSLFALRGLCLLAGRQWPMALPWRLLSYGIDTVLLTAALMLATMLHQAPFVDAWLTVKVVMLVVYIVLGALAFKRGRTTRARWFAFVAALAVYGFIISVARAHDPAGLLRGLLSAG</sequence>
<keyword evidence="3" id="KW-1185">Reference proteome</keyword>
<dbReference type="Pfam" id="PF04247">
    <property type="entry name" value="SirB"/>
    <property type="match status" value="1"/>
</dbReference>
<gene>
    <name evidence="2" type="ORF">N789_02995</name>
</gene>
<dbReference type="STRING" id="1121015.GCA_000420545_01544"/>
<keyword evidence="1" id="KW-1133">Transmembrane helix</keyword>
<dbReference type="RefSeq" id="WP_022969172.1">
    <property type="nucleotide sequence ID" value="NZ_ATVD01000002.1"/>
</dbReference>
<dbReference type="PANTHER" id="PTHR39594">
    <property type="entry name" value="PROTEIN YCHQ"/>
    <property type="match status" value="1"/>
</dbReference>
<dbReference type="GO" id="GO:0005886">
    <property type="term" value="C:plasma membrane"/>
    <property type="evidence" value="ECO:0007669"/>
    <property type="project" value="TreeGrafter"/>
</dbReference>
<evidence type="ECO:0000313" key="3">
    <source>
        <dbReference type="Proteomes" id="UP000029385"/>
    </source>
</evidence>
<dbReference type="PANTHER" id="PTHR39594:SF1">
    <property type="entry name" value="PROTEIN YCHQ"/>
    <property type="match status" value="1"/>
</dbReference>
<proteinExistence type="predicted"/>
<protein>
    <recommendedName>
        <fullName evidence="4">Regulator SirB</fullName>
    </recommendedName>
</protein>
<evidence type="ECO:0000313" key="2">
    <source>
        <dbReference type="EMBL" id="KFN45002.1"/>
    </source>
</evidence>
<feature type="transmembrane region" description="Helical" evidence="1">
    <location>
        <begin position="44"/>
        <end position="64"/>
    </location>
</feature>
<dbReference type="AlphaFoldDB" id="A0A091B0D4"/>
<feature type="transmembrane region" description="Helical" evidence="1">
    <location>
        <begin position="70"/>
        <end position="90"/>
    </location>
</feature>
<keyword evidence="1" id="KW-0472">Membrane</keyword>